<dbReference type="CDD" id="cd01428">
    <property type="entry name" value="ADK"/>
    <property type="match status" value="1"/>
</dbReference>
<name>A0A917X8A2_9ACTN</name>
<dbReference type="NCBIfam" id="NF001381">
    <property type="entry name" value="PRK00279.1-3"/>
    <property type="match status" value="1"/>
</dbReference>
<keyword evidence="1 5" id="KW-0808">Transferase</keyword>
<dbReference type="NCBIfam" id="NF011100">
    <property type="entry name" value="PRK14527.1"/>
    <property type="match status" value="1"/>
</dbReference>
<dbReference type="EMBL" id="BMPI01000119">
    <property type="protein sequence ID" value="GGM88483.1"/>
    <property type="molecule type" value="Genomic_DNA"/>
</dbReference>
<dbReference type="EC" id="2.7.4.3" evidence="5 7"/>
<keyword evidence="3 5" id="KW-0547">Nucleotide-binding</keyword>
<dbReference type="InterPro" id="IPR033690">
    <property type="entry name" value="Adenylat_kinase_CS"/>
</dbReference>
<accession>A0A917X8A2</accession>
<evidence type="ECO:0000256" key="4">
    <source>
        <dbReference type="ARBA" id="ARBA00022777"/>
    </source>
</evidence>
<dbReference type="PRINTS" id="PR00094">
    <property type="entry name" value="ADENYLTKNASE"/>
</dbReference>
<dbReference type="Proteomes" id="UP000642070">
    <property type="component" value="Unassembled WGS sequence"/>
</dbReference>
<evidence type="ECO:0000256" key="7">
    <source>
        <dbReference type="RuleBase" id="RU003331"/>
    </source>
</evidence>
<evidence type="ECO:0000313" key="9">
    <source>
        <dbReference type="Proteomes" id="UP000642070"/>
    </source>
</evidence>
<gene>
    <name evidence="5 8" type="primary">adk</name>
    <name evidence="8" type="ORF">GCM10007977_108100</name>
</gene>
<comment type="caution">
    <text evidence="5">Lacks conserved residue(s) required for the propagation of feature annotation.</text>
</comment>
<dbReference type="InterPro" id="IPR000850">
    <property type="entry name" value="Adenylat/UMP-CMP_kin"/>
</dbReference>
<feature type="binding site" evidence="5">
    <location>
        <position position="134"/>
    </location>
    <ligand>
        <name>AMP</name>
        <dbReference type="ChEBI" id="CHEBI:456215"/>
    </ligand>
</feature>
<evidence type="ECO:0000313" key="8">
    <source>
        <dbReference type="EMBL" id="GGM88483.1"/>
    </source>
</evidence>
<evidence type="ECO:0000256" key="6">
    <source>
        <dbReference type="RuleBase" id="RU003330"/>
    </source>
</evidence>
<keyword evidence="4 5" id="KW-0418">Kinase</keyword>
<dbReference type="SUPFAM" id="SSF52540">
    <property type="entry name" value="P-loop containing nucleoside triphosphate hydrolases"/>
    <property type="match status" value="1"/>
</dbReference>
<reference evidence="8" key="1">
    <citation type="journal article" date="2014" name="Int. J. Syst. Evol. Microbiol.">
        <title>Complete genome sequence of Corynebacterium casei LMG S-19264T (=DSM 44701T), isolated from a smear-ripened cheese.</title>
        <authorList>
            <consortium name="US DOE Joint Genome Institute (JGI-PGF)"/>
            <person name="Walter F."/>
            <person name="Albersmeier A."/>
            <person name="Kalinowski J."/>
            <person name="Ruckert C."/>
        </authorList>
    </citation>
    <scope>NUCLEOTIDE SEQUENCE</scope>
    <source>
        <strain evidence="8">JCM 19831</strain>
    </source>
</reference>
<dbReference type="HAMAP" id="MF_00235">
    <property type="entry name" value="Adenylate_kinase_Adk"/>
    <property type="match status" value="1"/>
</dbReference>
<comment type="pathway">
    <text evidence="5">Purine metabolism; AMP biosynthesis via salvage pathway; AMP from ADP: step 1/1.</text>
</comment>
<keyword evidence="5" id="KW-0963">Cytoplasm</keyword>
<feature type="binding site" evidence="5">
    <location>
        <position position="145"/>
    </location>
    <ligand>
        <name>AMP</name>
        <dbReference type="ChEBI" id="CHEBI:456215"/>
    </ligand>
</feature>
<dbReference type="GO" id="GO:0004017">
    <property type="term" value="F:AMP kinase activity"/>
    <property type="evidence" value="ECO:0007669"/>
    <property type="project" value="UniProtKB-UniRule"/>
</dbReference>
<organism evidence="8 9">
    <name type="scientific">Dactylosporangium sucinum</name>
    <dbReference type="NCBI Taxonomy" id="1424081"/>
    <lineage>
        <taxon>Bacteria</taxon>
        <taxon>Bacillati</taxon>
        <taxon>Actinomycetota</taxon>
        <taxon>Actinomycetes</taxon>
        <taxon>Micromonosporales</taxon>
        <taxon>Micromonosporaceae</taxon>
        <taxon>Dactylosporangium</taxon>
    </lineage>
</organism>
<evidence type="ECO:0000256" key="2">
    <source>
        <dbReference type="ARBA" id="ARBA00022727"/>
    </source>
</evidence>
<feature type="region of interest" description="NMP" evidence="5">
    <location>
        <begin position="30"/>
        <end position="59"/>
    </location>
</feature>
<protein>
    <recommendedName>
        <fullName evidence="5 7">Adenylate kinase</fullName>
        <shortName evidence="5">AK</shortName>
        <ecNumber evidence="5 7">2.7.4.3</ecNumber>
    </recommendedName>
    <alternativeName>
        <fullName evidence="5">ATP-AMP transphosphorylase</fullName>
    </alternativeName>
    <alternativeName>
        <fullName evidence="5">ATP:AMP phosphotransferase</fullName>
    </alternativeName>
    <alternativeName>
        <fullName evidence="5">Adenylate monophosphate kinase</fullName>
    </alternativeName>
</protein>
<dbReference type="GO" id="GO:0005737">
    <property type="term" value="C:cytoplasm"/>
    <property type="evidence" value="ECO:0007669"/>
    <property type="project" value="UniProtKB-SubCell"/>
</dbReference>
<comment type="domain">
    <text evidence="5">Consists of three domains, a large central CORE domain and two small peripheral domains, NMPbind and LID, which undergo movements during catalysis. The LID domain closes over the site of phosphoryl transfer upon ATP binding. Assembling and dissambling the active center during each catalytic cycle provides an effective means to prevent ATP hydrolysis.</text>
</comment>
<feature type="binding site" evidence="5">
    <location>
        <begin position="57"/>
        <end position="59"/>
    </location>
    <ligand>
        <name>AMP</name>
        <dbReference type="ChEBI" id="CHEBI:456215"/>
    </ligand>
</feature>
<dbReference type="Gene3D" id="3.40.50.300">
    <property type="entry name" value="P-loop containing nucleotide triphosphate hydrolases"/>
    <property type="match status" value="1"/>
</dbReference>
<comment type="subunit">
    <text evidence="5 7">Monomer.</text>
</comment>
<dbReference type="GO" id="GO:0005524">
    <property type="term" value="F:ATP binding"/>
    <property type="evidence" value="ECO:0007669"/>
    <property type="project" value="UniProtKB-UniRule"/>
</dbReference>
<proteinExistence type="inferred from homology"/>
<feature type="binding site" evidence="5">
    <location>
        <position position="93"/>
    </location>
    <ligand>
        <name>AMP</name>
        <dbReference type="ChEBI" id="CHEBI:456215"/>
    </ligand>
</feature>
<comment type="function">
    <text evidence="5">Catalyzes the reversible transfer of the terminal phosphate group between ATP and AMP. Plays an important role in cellular energy homeostasis and in adenine nucleotide metabolism.</text>
</comment>
<evidence type="ECO:0000256" key="3">
    <source>
        <dbReference type="ARBA" id="ARBA00022741"/>
    </source>
</evidence>
<dbReference type="GO" id="GO:0044209">
    <property type="term" value="P:AMP salvage"/>
    <property type="evidence" value="ECO:0007669"/>
    <property type="project" value="UniProtKB-UniRule"/>
</dbReference>
<dbReference type="PANTHER" id="PTHR23359">
    <property type="entry name" value="NUCLEOTIDE KINASE"/>
    <property type="match status" value="1"/>
</dbReference>
<dbReference type="AlphaFoldDB" id="A0A917X8A2"/>
<feature type="binding site" evidence="5">
    <location>
        <position position="36"/>
    </location>
    <ligand>
        <name>AMP</name>
        <dbReference type="ChEBI" id="CHEBI:456215"/>
    </ligand>
</feature>
<comment type="subcellular location">
    <subcellularLocation>
        <location evidence="5 7">Cytoplasm</location>
    </subcellularLocation>
</comment>
<dbReference type="RefSeq" id="WP_190257936.1">
    <property type="nucleotide sequence ID" value="NZ_BMPI01000119.1"/>
</dbReference>
<feature type="binding site" evidence="5">
    <location>
        <begin position="10"/>
        <end position="15"/>
    </location>
    <ligand>
        <name>ATP</name>
        <dbReference type="ChEBI" id="CHEBI:30616"/>
    </ligand>
</feature>
<dbReference type="PROSITE" id="PS00113">
    <property type="entry name" value="ADENYLATE_KINASE"/>
    <property type="match status" value="1"/>
</dbReference>
<comment type="similarity">
    <text evidence="5 6">Belongs to the adenylate kinase family.</text>
</comment>
<sequence length="221" mass="24286">MRVLLVAPPGAGKGTQGALIASHFKIPHIAIGDLLRDNVAKGTELGRKVQGYLDRGDLVPDEIVMGLLRERLAAAKANGTGYVLDGIPRTLDQAKAAYVAAKEINMTVNVALHLQADDEEVTRRLLARARRDHRSDDTAEVIRQRLALYRTATLPVLEWYAQRGVLVSVDAMRPADQVGREILAALEAMAPLVDLVPEDRRRSVDLTDLGEWLDQYHNGKS</sequence>
<feature type="binding site" evidence="5">
    <location>
        <position position="173"/>
    </location>
    <ligand>
        <name>ATP</name>
        <dbReference type="ChEBI" id="CHEBI:30616"/>
    </ligand>
</feature>
<comment type="caution">
    <text evidence="8">The sequence shown here is derived from an EMBL/GenBank/DDBJ whole genome shotgun (WGS) entry which is preliminary data.</text>
</comment>
<keyword evidence="2 5" id="KW-0545">Nucleotide biosynthesis</keyword>
<keyword evidence="5 7" id="KW-0067">ATP-binding</keyword>
<evidence type="ECO:0000256" key="5">
    <source>
        <dbReference type="HAMAP-Rule" id="MF_00235"/>
    </source>
</evidence>
<reference evidence="8" key="2">
    <citation type="submission" date="2020-09" db="EMBL/GenBank/DDBJ databases">
        <authorList>
            <person name="Sun Q."/>
            <person name="Ohkuma M."/>
        </authorList>
    </citation>
    <scope>NUCLEOTIDE SEQUENCE</scope>
    <source>
        <strain evidence="8">JCM 19831</strain>
    </source>
</reference>
<dbReference type="InterPro" id="IPR027417">
    <property type="entry name" value="P-loop_NTPase"/>
</dbReference>
<evidence type="ECO:0000256" key="1">
    <source>
        <dbReference type="ARBA" id="ARBA00022679"/>
    </source>
</evidence>
<keyword evidence="9" id="KW-1185">Reference proteome</keyword>
<dbReference type="Pfam" id="PF00406">
    <property type="entry name" value="ADK"/>
    <property type="match status" value="1"/>
</dbReference>
<feature type="binding site" evidence="5">
    <location>
        <position position="128"/>
    </location>
    <ligand>
        <name>ATP</name>
        <dbReference type="ChEBI" id="CHEBI:30616"/>
    </ligand>
</feature>
<comment type="catalytic activity">
    <reaction evidence="5 7">
        <text>AMP + ATP = 2 ADP</text>
        <dbReference type="Rhea" id="RHEA:12973"/>
        <dbReference type="ChEBI" id="CHEBI:30616"/>
        <dbReference type="ChEBI" id="CHEBI:456215"/>
        <dbReference type="ChEBI" id="CHEBI:456216"/>
        <dbReference type="EC" id="2.7.4.3"/>
    </reaction>
</comment>